<feature type="compositionally biased region" description="Basic and acidic residues" evidence="12">
    <location>
        <begin position="452"/>
        <end position="492"/>
    </location>
</feature>
<evidence type="ECO:0000313" key="14">
    <source>
        <dbReference type="EMBL" id="PWN20062.1"/>
    </source>
</evidence>
<keyword evidence="15" id="KW-1185">Reference proteome</keyword>
<evidence type="ECO:0000256" key="6">
    <source>
        <dbReference type="ARBA" id="ARBA00022443"/>
    </source>
</evidence>
<feature type="compositionally biased region" description="Basic and acidic residues" evidence="12">
    <location>
        <begin position="627"/>
        <end position="645"/>
    </location>
</feature>
<dbReference type="GO" id="GO:0030479">
    <property type="term" value="C:actin cortical patch"/>
    <property type="evidence" value="ECO:0007669"/>
    <property type="project" value="UniProtKB-SubCell"/>
</dbReference>
<dbReference type="InterPro" id="IPR035800">
    <property type="entry name" value="Sla1_SH3_1"/>
</dbReference>
<feature type="domain" description="SH3" evidence="13">
    <location>
        <begin position="373"/>
        <end position="433"/>
    </location>
</feature>
<dbReference type="SMART" id="SM00326">
    <property type="entry name" value="SH3"/>
    <property type="match status" value="3"/>
</dbReference>
<name>A0A316U467_9BASI</name>
<dbReference type="InterPro" id="IPR056996">
    <property type="entry name" value="PH_SLA1"/>
</dbReference>
<evidence type="ECO:0000256" key="5">
    <source>
        <dbReference type="ARBA" id="ARBA00020357"/>
    </source>
</evidence>
<evidence type="ECO:0000256" key="10">
    <source>
        <dbReference type="ARBA" id="ARBA00023212"/>
    </source>
</evidence>
<gene>
    <name evidence="14" type="ORF">BCV69DRAFT_299810</name>
</gene>
<dbReference type="SUPFAM" id="SSF50044">
    <property type="entry name" value="SH3-domain"/>
    <property type="match status" value="3"/>
</dbReference>
<dbReference type="Pfam" id="PF24081">
    <property type="entry name" value="PH_SLA1"/>
    <property type="match status" value="1"/>
</dbReference>
<comment type="similarity">
    <text evidence="4">Belongs to the SLA1 family.</text>
</comment>
<feature type="compositionally biased region" description="Low complexity" evidence="12">
    <location>
        <begin position="432"/>
        <end position="446"/>
    </location>
</feature>
<dbReference type="STRING" id="1684307.A0A316U467"/>
<feature type="compositionally biased region" description="Polar residues" evidence="12">
    <location>
        <begin position="807"/>
        <end position="835"/>
    </location>
</feature>
<dbReference type="PRINTS" id="PR00452">
    <property type="entry name" value="SH3DOMAIN"/>
</dbReference>
<feature type="region of interest" description="Disordered" evidence="12">
    <location>
        <begin position="748"/>
        <end position="945"/>
    </location>
</feature>
<dbReference type="PROSITE" id="PS50002">
    <property type="entry name" value="SH3"/>
    <property type="match status" value="3"/>
</dbReference>
<dbReference type="Gene3D" id="2.30.30.700">
    <property type="entry name" value="SLA1 homology domain 1"/>
    <property type="match status" value="1"/>
</dbReference>
<dbReference type="InterPro" id="IPR001452">
    <property type="entry name" value="SH3_domain"/>
</dbReference>
<dbReference type="Proteomes" id="UP000245942">
    <property type="component" value="Unassembled WGS sequence"/>
</dbReference>
<dbReference type="PANTHER" id="PTHR15735">
    <property type="entry name" value="FCH AND DOUBLE SH3 DOMAINS PROTEIN"/>
    <property type="match status" value="1"/>
</dbReference>
<dbReference type="GO" id="GO:0043130">
    <property type="term" value="F:ubiquitin binding"/>
    <property type="evidence" value="ECO:0007669"/>
    <property type="project" value="InterPro"/>
</dbReference>
<keyword evidence="10" id="KW-0206">Cytoskeleton</keyword>
<keyword evidence="7" id="KW-0254">Endocytosis</keyword>
<proteinExistence type="inferred from homology"/>
<feature type="compositionally biased region" description="Pro residues" evidence="12">
    <location>
        <begin position="852"/>
        <end position="887"/>
    </location>
</feature>
<feature type="region of interest" description="Disordered" evidence="12">
    <location>
        <begin position="282"/>
        <end position="376"/>
    </location>
</feature>
<dbReference type="GO" id="GO:0010008">
    <property type="term" value="C:endosome membrane"/>
    <property type="evidence" value="ECO:0007669"/>
    <property type="project" value="UniProtKB-SubCell"/>
</dbReference>
<feature type="compositionally biased region" description="Polar residues" evidence="12">
    <location>
        <begin position="347"/>
        <end position="360"/>
    </location>
</feature>
<evidence type="ECO:0000256" key="4">
    <source>
        <dbReference type="ARBA" id="ARBA00007948"/>
    </source>
</evidence>
<dbReference type="Pfam" id="PF03983">
    <property type="entry name" value="SHD1"/>
    <property type="match status" value="1"/>
</dbReference>
<dbReference type="CDD" id="cd11773">
    <property type="entry name" value="SH3_Sla1p_1"/>
    <property type="match status" value="1"/>
</dbReference>
<dbReference type="GO" id="GO:0005886">
    <property type="term" value="C:plasma membrane"/>
    <property type="evidence" value="ECO:0007669"/>
    <property type="project" value="UniProtKB-SubCell"/>
</dbReference>
<feature type="region of interest" description="Disordered" evidence="12">
    <location>
        <begin position="997"/>
        <end position="1075"/>
    </location>
</feature>
<evidence type="ECO:0000256" key="7">
    <source>
        <dbReference type="ARBA" id="ARBA00022583"/>
    </source>
</evidence>
<feature type="compositionally biased region" description="Low complexity" evidence="12">
    <location>
        <begin position="305"/>
        <end position="326"/>
    </location>
</feature>
<dbReference type="AlphaFoldDB" id="A0A316U467"/>
<feature type="compositionally biased region" description="Low complexity" evidence="12">
    <location>
        <begin position="502"/>
        <end position="515"/>
    </location>
</feature>
<dbReference type="GO" id="GO:0030674">
    <property type="term" value="F:protein-macromolecule adaptor activity"/>
    <property type="evidence" value="ECO:0007669"/>
    <property type="project" value="InterPro"/>
</dbReference>
<dbReference type="GO" id="GO:0006897">
    <property type="term" value="P:endocytosis"/>
    <property type="evidence" value="ECO:0007669"/>
    <property type="project" value="UniProtKB-KW"/>
</dbReference>
<keyword evidence="8" id="KW-0967">Endosome</keyword>
<feature type="domain" description="SH3" evidence="13">
    <location>
        <begin position="77"/>
        <end position="143"/>
    </location>
</feature>
<dbReference type="EMBL" id="KZ819329">
    <property type="protein sequence ID" value="PWN20062.1"/>
    <property type="molecule type" value="Genomic_DNA"/>
</dbReference>
<evidence type="ECO:0000313" key="15">
    <source>
        <dbReference type="Proteomes" id="UP000245942"/>
    </source>
</evidence>
<evidence type="ECO:0000256" key="9">
    <source>
        <dbReference type="ARBA" id="ARBA00023203"/>
    </source>
</evidence>
<feature type="compositionally biased region" description="Low complexity" evidence="12">
    <location>
        <begin position="1035"/>
        <end position="1067"/>
    </location>
</feature>
<dbReference type="InterPro" id="IPR013761">
    <property type="entry name" value="SAM/pointed_sf"/>
</dbReference>
<dbReference type="GeneID" id="37016105"/>
<evidence type="ECO:0000256" key="3">
    <source>
        <dbReference type="ARBA" id="ARBA00004413"/>
    </source>
</evidence>
<organism evidence="14 15">
    <name type="scientific">Pseudomicrostroma glucosiphilum</name>
    <dbReference type="NCBI Taxonomy" id="1684307"/>
    <lineage>
        <taxon>Eukaryota</taxon>
        <taxon>Fungi</taxon>
        <taxon>Dikarya</taxon>
        <taxon>Basidiomycota</taxon>
        <taxon>Ustilaginomycotina</taxon>
        <taxon>Exobasidiomycetes</taxon>
        <taxon>Microstromatales</taxon>
        <taxon>Microstromatales incertae sedis</taxon>
        <taxon>Pseudomicrostroma</taxon>
    </lineage>
</organism>
<dbReference type="Gene3D" id="2.30.30.40">
    <property type="entry name" value="SH3 Domains"/>
    <property type="match status" value="3"/>
</dbReference>
<evidence type="ECO:0000256" key="2">
    <source>
        <dbReference type="ARBA" id="ARBA00004134"/>
    </source>
</evidence>
<dbReference type="GO" id="GO:0042802">
    <property type="term" value="F:identical protein binding"/>
    <property type="evidence" value="ECO:0007669"/>
    <property type="project" value="InterPro"/>
</dbReference>
<evidence type="ECO:0000256" key="8">
    <source>
        <dbReference type="ARBA" id="ARBA00022753"/>
    </source>
</evidence>
<keyword evidence="6 11" id="KW-0728">SH3 domain</keyword>
<dbReference type="PANTHER" id="PTHR15735:SF21">
    <property type="entry name" value="PROTEIN NERVOUS WRECK"/>
    <property type="match status" value="1"/>
</dbReference>
<feature type="compositionally biased region" description="Basic and acidic residues" evidence="12">
    <location>
        <begin position="282"/>
        <end position="292"/>
    </location>
</feature>
<feature type="region of interest" description="Disordered" evidence="12">
    <location>
        <begin position="432"/>
        <end position="549"/>
    </location>
</feature>
<feature type="domain" description="SH3" evidence="13">
    <location>
        <begin position="2"/>
        <end position="76"/>
    </location>
</feature>
<dbReference type="Gene3D" id="1.10.150.50">
    <property type="entry name" value="Transcription Factor, Ets-1"/>
    <property type="match status" value="1"/>
</dbReference>
<dbReference type="Pfam" id="PF00018">
    <property type="entry name" value="SH3_1"/>
    <property type="match status" value="2"/>
</dbReference>
<evidence type="ECO:0000256" key="12">
    <source>
        <dbReference type="SAM" id="MobiDB-lite"/>
    </source>
</evidence>
<evidence type="ECO:0000256" key="1">
    <source>
        <dbReference type="ARBA" id="ARBA00004125"/>
    </source>
</evidence>
<keyword evidence="10" id="KW-0963">Cytoplasm</keyword>
<dbReference type="Pfam" id="PF14604">
    <property type="entry name" value="SH3_9"/>
    <property type="match status" value="1"/>
</dbReference>
<keyword evidence="9" id="KW-0009">Actin-binding</keyword>
<dbReference type="RefSeq" id="XP_025347222.1">
    <property type="nucleotide sequence ID" value="XM_025494371.1"/>
</dbReference>
<dbReference type="InterPro" id="IPR036028">
    <property type="entry name" value="SH3-like_dom_sf"/>
</dbReference>
<feature type="compositionally biased region" description="Polar residues" evidence="12">
    <location>
        <begin position="1012"/>
        <end position="1033"/>
    </location>
</feature>
<dbReference type="InterPro" id="IPR007131">
    <property type="entry name" value="SHD1"/>
</dbReference>
<reference evidence="14 15" key="1">
    <citation type="journal article" date="2018" name="Mol. Biol. Evol.">
        <title>Broad Genomic Sampling Reveals a Smut Pathogenic Ancestry of the Fungal Clade Ustilaginomycotina.</title>
        <authorList>
            <person name="Kijpornyongpan T."/>
            <person name="Mondo S.J."/>
            <person name="Barry K."/>
            <person name="Sandor L."/>
            <person name="Lee J."/>
            <person name="Lipzen A."/>
            <person name="Pangilinan J."/>
            <person name="LaButti K."/>
            <person name="Hainaut M."/>
            <person name="Henrissat B."/>
            <person name="Grigoriev I.V."/>
            <person name="Spatafora J.W."/>
            <person name="Aime M.C."/>
        </authorList>
    </citation>
    <scope>NUCLEOTIDE SEQUENCE [LARGE SCALE GENOMIC DNA]</scope>
    <source>
        <strain evidence="14 15">MCA 4718</strain>
    </source>
</reference>
<feature type="region of interest" description="Disordered" evidence="12">
    <location>
        <begin position="605"/>
        <end position="650"/>
    </location>
</feature>
<accession>A0A316U467</accession>
<evidence type="ECO:0000259" key="13">
    <source>
        <dbReference type="PROSITE" id="PS50002"/>
    </source>
</evidence>
<protein>
    <recommendedName>
        <fullName evidence="5">Actin cytoskeleton-regulatory complex protein SLA1</fullName>
    </recommendedName>
</protein>
<comment type="subcellular location">
    <subcellularLocation>
        <location evidence="3">Cell membrane</location>
        <topology evidence="3">Peripheral membrane protein</topology>
        <orientation evidence="3">Cytoplasmic side</orientation>
    </subcellularLocation>
    <subcellularLocation>
        <location evidence="2">Cytoplasm</location>
        <location evidence="2">Cytoskeleton</location>
        <location evidence="2">Actin patch</location>
    </subcellularLocation>
    <subcellularLocation>
        <location evidence="1">Endosome membrane</location>
        <topology evidence="1">Peripheral membrane protein</topology>
        <orientation evidence="1">Cytoplasmic side</orientation>
    </subcellularLocation>
</comment>
<dbReference type="OrthoDB" id="5971719at2759"/>
<sequence>MAYVQVAKALYDYEAQGEDELNLKEDDSLYILENDDADWFKAKLRRLNPDGTPVEQSDDEAEIGLVPANYVEEAEPIRLSRALYDYEAQNEDELSIAEDELLRVYESDGLWLLVKKQGHDSLGEGGVGNLGYVPANYVDEMEAVDTDGAAEVVDEPPQASASYFAPRSTSIPTINTSAPAVDKTDEIKMWAVSILDAKKKKKKGTLGIGNGSLFFASDSDKTPVQKIPVLKITSYTIENKGKQLRVELDSSAGVEGDLMTFACEKKEGDELISKLDESRGKAERVAAAEEQKQQAPEEEEEEQAYETPVAPVAPAASRPPVAAAAPTLPPPQRTNSSSLLPPPQRRTGISPSASSPSTPLRETPPAPATNGHSRGEPCVALYDFEAQGDDELGVGENESLTLLERENDDWWKVRNAQGQEGVVPASYIEVAEGGAAGQAEEATPQDAEADAEAARQREEAEREQLLAAEQRRKEARDRLAREAEERRRREALKAQPAPTPPTTARSTVAADGARAAAKDVKIPEGRSAPARPKEAGSKAKPAPSRTRVWHDRSGQFRVEAEFLGFNQGKLRLHKLNGVVIEVAIEKMSKPDIQYLEEVTGKPLLPRRDKAAAESSRGSASGGGSDPRQSERERERRKEKEREARRRQAAARGPRRNIDWFEFFLAAGVDVHDCTRYATAFERDNIDDTILPDMEPTTLRSLGLREGDNIRVMKFIERKYKPQRSTSGMTQSDIAKQMKADEELAKKLQEQERGAKGGGSESPGLFSGPDGALKNNTRRGRPTPKASTSGVDAASIAAAGESLDRITSPAQRSNTSSPNIDRGSSQAKATPSTKSSGFDDDAWTPRPNSAKPASPPPPAKAATPVPPPAPKAPTPPPAPAPAPAPVEPAKPADPNSALFEKLAAMKAPSAAEQQRPGASPNSSFMGSGGYNPNGARGPMAPVPQNQGLLQPLISTQGTGQFVPTRNGMMGQQATGMMGQQPTGWGGMQQQPTGFYGGSGFQQQQPQQTGFGGMTSQPTGWMGSQQTAMSTNISGFASPQPQSSPAFQNQQQQQQQPQQTGISAQQTGMGQNGGAAGAGDKYGAGNIFAQMKSGQFGKDTNNAAQPPAKYDALRPQPTGWSPAGVQQPQQTGAFGGGMYPQQTGMGMGMMQPQYTAMQQQPGGMMYGQQTGFNGQGQYGQQGYGYQQQY</sequence>
<evidence type="ECO:0000256" key="11">
    <source>
        <dbReference type="PROSITE-ProRule" id="PRU00192"/>
    </source>
</evidence>
<dbReference type="GO" id="GO:0003779">
    <property type="term" value="F:actin binding"/>
    <property type="evidence" value="ECO:0007669"/>
    <property type="project" value="UniProtKB-KW"/>
</dbReference>